<dbReference type="AlphaFoldDB" id="X0U999"/>
<proteinExistence type="predicted"/>
<protein>
    <submittedName>
        <fullName evidence="1">Uncharacterized protein</fullName>
    </submittedName>
</protein>
<evidence type="ECO:0000313" key="1">
    <source>
        <dbReference type="EMBL" id="GAF85055.1"/>
    </source>
</evidence>
<organism evidence="1">
    <name type="scientific">marine sediment metagenome</name>
    <dbReference type="NCBI Taxonomy" id="412755"/>
    <lineage>
        <taxon>unclassified sequences</taxon>
        <taxon>metagenomes</taxon>
        <taxon>ecological metagenomes</taxon>
    </lineage>
</organism>
<dbReference type="EMBL" id="BARS01002418">
    <property type="protein sequence ID" value="GAF85055.1"/>
    <property type="molecule type" value="Genomic_DNA"/>
</dbReference>
<accession>X0U999</accession>
<gene>
    <name evidence="1" type="ORF">S01H1_04596</name>
</gene>
<name>X0U999_9ZZZZ</name>
<comment type="caution">
    <text evidence="1">The sequence shown here is derived from an EMBL/GenBank/DDBJ whole genome shotgun (WGS) entry which is preliminary data.</text>
</comment>
<sequence>MPIYKKIIKISKEEYDRLNKDYSYIFDLYMSDNIYYVIGKEEDLKGAGIDMPSPY</sequence>
<reference evidence="1" key="1">
    <citation type="journal article" date="2014" name="Front. Microbiol.">
        <title>High frequency of phylogenetically diverse reductive dehalogenase-homologous genes in deep subseafloor sedimentary metagenomes.</title>
        <authorList>
            <person name="Kawai M."/>
            <person name="Futagami T."/>
            <person name="Toyoda A."/>
            <person name="Takaki Y."/>
            <person name="Nishi S."/>
            <person name="Hori S."/>
            <person name="Arai W."/>
            <person name="Tsubouchi T."/>
            <person name="Morono Y."/>
            <person name="Uchiyama I."/>
            <person name="Ito T."/>
            <person name="Fujiyama A."/>
            <person name="Inagaki F."/>
            <person name="Takami H."/>
        </authorList>
    </citation>
    <scope>NUCLEOTIDE SEQUENCE</scope>
    <source>
        <strain evidence="1">Expedition CK06-06</strain>
    </source>
</reference>